<proteinExistence type="predicted"/>
<dbReference type="EMBL" id="LDJX01000002">
    <property type="protein sequence ID" value="KPM33088.1"/>
    <property type="molecule type" value="Genomic_DNA"/>
</dbReference>
<keyword evidence="3" id="KW-1185">Reference proteome</keyword>
<dbReference type="InterPro" id="IPR027268">
    <property type="entry name" value="Peptidase_M4/M1_CTD_sf"/>
</dbReference>
<dbReference type="STRING" id="1300341.I595_1515"/>
<gene>
    <name evidence="2" type="ORF">I595_1515</name>
</gene>
<dbReference type="GO" id="GO:0005737">
    <property type="term" value="C:cytoplasm"/>
    <property type="evidence" value="ECO:0007669"/>
    <property type="project" value="TreeGrafter"/>
</dbReference>
<dbReference type="GO" id="GO:0005615">
    <property type="term" value="C:extracellular space"/>
    <property type="evidence" value="ECO:0007669"/>
    <property type="project" value="TreeGrafter"/>
</dbReference>
<dbReference type="OrthoDB" id="9814383at2"/>
<feature type="domain" description="Peptidase M1 membrane alanine aminopeptidase" evidence="1">
    <location>
        <begin position="370"/>
        <end position="525"/>
    </location>
</feature>
<dbReference type="RefSeq" id="WP_157449669.1">
    <property type="nucleotide sequence ID" value="NZ_LDJX01000002.1"/>
</dbReference>
<dbReference type="AlphaFoldDB" id="A0A0P7A869"/>
<evidence type="ECO:0000313" key="3">
    <source>
        <dbReference type="Proteomes" id="UP000050280"/>
    </source>
</evidence>
<dbReference type="PATRIC" id="fig|1300341.3.peg.1708"/>
<dbReference type="PANTHER" id="PTHR11533:SF174">
    <property type="entry name" value="PUROMYCIN-SENSITIVE AMINOPEPTIDASE-RELATED"/>
    <property type="match status" value="1"/>
</dbReference>
<dbReference type="Gene3D" id="1.10.390.10">
    <property type="entry name" value="Neutral Protease Domain 2"/>
    <property type="match status" value="1"/>
</dbReference>
<reference evidence="2 3" key="1">
    <citation type="submission" date="2015-09" db="EMBL/GenBank/DDBJ databases">
        <title>Genome sequence of the marine flavobacterium Croceitalea dokdonensis DOKDO 023 that contains proton- and sodium-pumping rhodopsins.</title>
        <authorList>
            <person name="Kwon S.-K."/>
            <person name="Lee H.K."/>
            <person name="Kwak M.-J."/>
            <person name="Kim J.F."/>
        </authorList>
    </citation>
    <scope>NUCLEOTIDE SEQUENCE [LARGE SCALE GENOMIC DNA]</scope>
    <source>
        <strain evidence="2 3">DOKDO 023</strain>
    </source>
</reference>
<dbReference type="SUPFAM" id="SSF55486">
    <property type="entry name" value="Metalloproteases ('zincins'), catalytic domain"/>
    <property type="match status" value="1"/>
</dbReference>
<protein>
    <submittedName>
        <fullName evidence="2">Peptidase</fullName>
    </submittedName>
</protein>
<sequence length="618" mass="71298">MPLEFQKAYRLNSRSLDGTPGTKYWQNFSSYDINAEVFPGTWKLKGKQTITYHNNSPDSLDQIVIRQYANHYKKGAVRANEMPLTNLTDGMIITNLKVNSEQVALDKNTAVSNLAHATKQSKEENRITVERSSTFITLELTTPILPNKTTELFMEWETEMPSVYVNKIGAYDKESAYFGYWYPQIAVYDDIDGWDKNEYTGAQECYTDFADYKVKIMVPKGNYIFATGNLENAEEVLNPQELLAYRNIKTSTDKLVVLDGSKNPISKAKTTWVYHAKNVRDFGFGVSNNFKWVANTVQLGKKPIASNIVYDVKDEPYLNDLLTVQEKGLHFLSKDLPGVTYPYSNFTTFIGVPEFDGMEFPMMANNGFSKRQISNNHMTFHELAHTYLPHWVGINEVKYSWMEEGWATFLTIKFGQHLYRGTEFENYELKRTIRSYERSAGQQGETPLFSPSNYMVVRNMHFQQSYRKPAFMYMALESLLGKELFKKCLKEYLSRWANRHPTPYDFMFTFNDVSGQNLNWFWNKWVFGYGYADVAVKTVEEDHLVLENVGGFPVPVVIQLNYANNRIKTLRKSPEIWVSGDKNNKIQIPDVDNLISVKLITDAFPDVDEDNNSVVLEK</sequence>
<dbReference type="GO" id="GO:0070006">
    <property type="term" value="F:metalloaminopeptidase activity"/>
    <property type="evidence" value="ECO:0007669"/>
    <property type="project" value="TreeGrafter"/>
</dbReference>
<accession>A0A0P7A869</accession>
<dbReference type="CDD" id="cd09604">
    <property type="entry name" value="M1_APN_like"/>
    <property type="match status" value="1"/>
</dbReference>
<dbReference type="InterPro" id="IPR014782">
    <property type="entry name" value="Peptidase_M1_dom"/>
</dbReference>
<dbReference type="Pfam" id="PF01433">
    <property type="entry name" value="Peptidase_M1"/>
    <property type="match status" value="1"/>
</dbReference>
<dbReference type="InterPro" id="IPR050344">
    <property type="entry name" value="Peptidase_M1_aminopeptidases"/>
</dbReference>
<dbReference type="Proteomes" id="UP000050280">
    <property type="component" value="Unassembled WGS sequence"/>
</dbReference>
<organism evidence="2 3">
    <name type="scientific">Croceitalea dokdonensis DOKDO 023</name>
    <dbReference type="NCBI Taxonomy" id="1300341"/>
    <lineage>
        <taxon>Bacteria</taxon>
        <taxon>Pseudomonadati</taxon>
        <taxon>Bacteroidota</taxon>
        <taxon>Flavobacteriia</taxon>
        <taxon>Flavobacteriales</taxon>
        <taxon>Flavobacteriaceae</taxon>
        <taxon>Croceitalea</taxon>
    </lineage>
</organism>
<evidence type="ECO:0000259" key="1">
    <source>
        <dbReference type="Pfam" id="PF01433"/>
    </source>
</evidence>
<name>A0A0P7A869_9FLAO</name>
<dbReference type="PANTHER" id="PTHR11533">
    <property type="entry name" value="PROTEASE M1 ZINC METALLOPROTEASE"/>
    <property type="match status" value="1"/>
</dbReference>
<dbReference type="GO" id="GO:0008270">
    <property type="term" value="F:zinc ion binding"/>
    <property type="evidence" value="ECO:0007669"/>
    <property type="project" value="InterPro"/>
</dbReference>
<comment type="caution">
    <text evidence="2">The sequence shown here is derived from an EMBL/GenBank/DDBJ whole genome shotgun (WGS) entry which is preliminary data.</text>
</comment>
<evidence type="ECO:0000313" key="2">
    <source>
        <dbReference type="EMBL" id="KPM33088.1"/>
    </source>
</evidence>
<dbReference type="GO" id="GO:0042277">
    <property type="term" value="F:peptide binding"/>
    <property type="evidence" value="ECO:0007669"/>
    <property type="project" value="TreeGrafter"/>
</dbReference>
<dbReference type="GO" id="GO:0016020">
    <property type="term" value="C:membrane"/>
    <property type="evidence" value="ECO:0007669"/>
    <property type="project" value="TreeGrafter"/>
</dbReference>
<dbReference type="GO" id="GO:0043171">
    <property type="term" value="P:peptide catabolic process"/>
    <property type="evidence" value="ECO:0007669"/>
    <property type="project" value="TreeGrafter"/>
</dbReference>